<comment type="pathway">
    <text evidence="9">Isoprenoid biosynthesis; isopentenyl diphosphate biosynthesis via DXP pathway; isopentenyl diphosphate from 1-deoxy-D-xylulose 5-phosphate: step 3/6.</text>
</comment>
<dbReference type="NCBIfam" id="NF011202">
    <property type="entry name" value="PRK14608.1"/>
    <property type="match status" value="1"/>
</dbReference>
<dbReference type="GO" id="GO:0050515">
    <property type="term" value="F:4-(cytidine 5'-diphospho)-2-C-methyl-D-erythritol kinase activity"/>
    <property type="evidence" value="ECO:0007669"/>
    <property type="project" value="UniProtKB-UniRule"/>
</dbReference>
<dbReference type="EMBL" id="LSRS01000002">
    <property type="protein sequence ID" value="KAF1085842.1"/>
    <property type="molecule type" value="Genomic_DNA"/>
</dbReference>
<dbReference type="InterPro" id="IPR006204">
    <property type="entry name" value="GHMP_kinase_N_dom"/>
</dbReference>
<name>A0A9D3AY98_9FIRM</name>
<evidence type="ECO:0000256" key="2">
    <source>
        <dbReference type="ARBA" id="ARBA00012052"/>
    </source>
</evidence>
<evidence type="ECO:0000256" key="6">
    <source>
        <dbReference type="ARBA" id="ARBA00022777"/>
    </source>
</evidence>
<dbReference type="InterPro" id="IPR020568">
    <property type="entry name" value="Ribosomal_Su5_D2-typ_SF"/>
</dbReference>
<dbReference type="NCBIfam" id="TIGR00154">
    <property type="entry name" value="ispE"/>
    <property type="match status" value="1"/>
</dbReference>
<keyword evidence="7 9" id="KW-0067">ATP-binding</keyword>
<feature type="domain" description="GHMP kinase C-terminal" evidence="11">
    <location>
        <begin position="214"/>
        <end position="268"/>
    </location>
</feature>
<keyword evidence="5 9" id="KW-0547">Nucleotide-binding</keyword>
<feature type="domain" description="GHMP kinase N-terminal" evidence="10">
    <location>
        <begin position="62"/>
        <end position="140"/>
    </location>
</feature>
<evidence type="ECO:0000256" key="1">
    <source>
        <dbReference type="ARBA" id="ARBA00009684"/>
    </source>
</evidence>
<reference evidence="12" key="1">
    <citation type="submission" date="2016-02" db="EMBL/GenBank/DDBJ databases">
        <title>Draft Genome Sequence of Sporotomaculum syntrophicum Strain FB, a Syntrophic Benzoate Degrader.</title>
        <authorList>
            <person name="Nobu M.K."/>
            <person name="Narihiro T."/>
            <person name="Qiu Y.-L."/>
            <person name="Ohashi A."/>
            <person name="Liu W.-T."/>
            <person name="Yuji S."/>
        </authorList>
    </citation>
    <scope>NUCLEOTIDE SEQUENCE</scope>
    <source>
        <strain evidence="12">FB</strain>
    </source>
</reference>
<keyword evidence="9" id="KW-0414">Isoprene biosynthesis</keyword>
<feature type="active site" evidence="9">
    <location>
        <position position="132"/>
    </location>
</feature>
<dbReference type="Pfam" id="PF08544">
    <property type="entry name" value="GHMP_kinases_C"/>
    <property type="match status" value="1"/>
</dbReference>
<protein>
    <recommendedName>
        <fullName evidence="3 9">4-diphosphocytidyl-2-C-methyl-D-erythritol kinase</fullName>
        <shortName evidence="9">CMK</shortName>
        <ecNumber evidence="2 9">2.7.1.148</ecNumber>
    </recommendedName>
    <alternativeName>
        <fullName evidence="8 9">4-(cytidine-5'-diphospho)-2-C-methyl-D-erythritol kinase</fullName>
    </alternativeName>
</protein>
<dbReference type="RefSeq" id="WP_161821006.1">
    <property type="nucleotide sequence ID" value="NZ_LSRS01000002.1"/>
</dbReference>
<evidence type="ECO:0000256" key="7">
    <source>
        <dbReference type="ARBA" id="ARBA00022840"/>
    </source>
</evidence>
<comment type="similarity">
    <text evidence="1 9">Belongs to the GHMP kinase family. IspE subfamily.</text>
</comment>
<evidence type="ECO:0000313" key="12">
    <source>
        <dbReference type="EMBL" id="KAF1085842.1"/>
    </source>
</evidence>
<dbReference type="GO" id="GO:0019288">
    <property type="term" value="P:isopentenyl diphosphate biosynthetic process, methylerythritol 4-phosphate pathway"/>
    <property type="evidence" value="ECO:0007669"/>
    <property type="project" value="UniProtKB-UniRule"/>
</dbReference>
<evidence type="ECO:0000256" key="4">
    <source>
        <dbReference type="ARBA" id="ARBA00022679"/>
    </source>
</evidence>
<dbReference type="Pfam" id="PF00288">
    <property type="entry name" value="GHMP_kinases_N"/>
    <property type="match status" value="1"/>
</dbReference>
<keyword evidence="6 9" id="KW-0418">Kinase</keyword>
<sequence>MLVRAYAKINLVLDVLGTRADGYHELFTIMQTLDLHDVVELTEARDIELVVEGANLTAGPENLAYRAADLLRRQSGYSKGAKIKLVKHIPIEAGLAGGSADAAAVLRGLNELWKLGMGVNELESLGAVIGSDVPFCLKGGTALVQGRGEKVDSLPSLPPLAVLLVKPSFGLSTGQVYRMYDDIKKPFHPDGQGMLQAVCCGDVSGVVARLGNALEQVVLARHSEIREIKEILAAFGANGVLMSGSGPTVFGLFDNESLAVKTAGRLQKRNFGVWATKFCTSKAGWQTLRG</sequence>
<evidence type="ECO:0000259" key="10">
    <source>
        <dbReference type="Pfam" id="PF00288"/>
    </source>
</evidence>
<evidence type="ECO:0000256" key="8">
    <source>
        <dbReference type="ARBA" id="ARBA00032554"/>
    </source>
</evidence>
<accession>A0A9D3AY98</accession>
<evidence type="ECO:0000313" key="13">
    <source>
        <dbReference type="Proteomes" id="UP000798488"/>
    </source>
</evidence>
<proteinExistence type="inferred from homology"/>
<evidence type="ECO:0000256" key="5">
    <source>
        <dbReference type="ARBA" id="ARBA00022741"/>
    </source>
</evidence>
<comment type="catalytic activity">
    <reaction evidence="9">
        <text>4-CDP-2-C-methyl-D-erythritol + ATP = 4-CDP-2-C-methyl-D-erythritol 2-phosphate + ADP + H(+)</text>
        <dbReference type="Rhea" id="RHEA:18437"/>
        <dbReference type="ChEBI" id="CHEBI:15378"/>
        <dbReference type="ChEBI" id="CHEBI:30616"/>
        <dbReference type="ChEBI" id="CHEBI:57823"/>
        <dbReference type="ChEBI" id="CHEBI:57919"/>
        <dbReference type="ChEBI" id="CHEBI:456216"/>
        <dbReference type="EC" id="2.7.1.148"/>
    </reaction>
</comment>
<dbReference type="Proteomes" id="UP000798488">
    <property type="component" value="Unassembled WGS sequence"/>
</dbReference>
<dbReference type="EC" id="2.7.1.148" evidence="2 9"/>
<dbReference type="Gene3D" id="3.30.230.10">
    <property type="match status" value="1"/>
</dbReference>
<keyword evidence="13" id="KW-1185">Reference proteome</keyword>
<comment type="caution">
    <text evidence="12">The sequence shown here is derived from an EMBL/GenBank/DDBJ whole genome shotgun (WGS) entry which is preliminary data.</text>
</comment>
<dbReference type="GO" id="GO:0005524">
    <property type="term" value="F:ATP binding"/>
    <property type="evidence" value="ECO:0007669"/>
    <property type="project" value="UniProtKB-UniRule"/>
</dbReference>
<organism evidence="12 13">
    <name type="scientific">Sporotomaculum syntrophicum</name>
    <dbReference type="NCBI Taxonomy" id="182264"/>
    <lineage>
        <taxon>Bacteria</taxon>
        <taxon>Bacillati</taxon>
        <taxon>Bacillota</taxon>
        <taxon>Clostridia</taxon>
        <taxon>Eubacteriales</taxon>
        <taxon>Desulfallaceae</taxon>
        <taxon>Sporotomaculum</taxon>
    </lineage>
</organism>
<dbReference type="InterPro" id="IPR036554">
    <property type="entry name" value="GHMP_kinase_C_sf"/>
</dbReference>
<dbReference type="AlphaFoldDB" id="A0A9D3AY98"/>
<dbReference type="InterPro" id="IPR014721">
    <property type="entry name" value="Ribsml_uS5_D2-typ_fold_subgr"/>
</dbReference>
<dbReference type="InterPro" id="IPR004424">
    <property type="entry name" value="IspE"/>
</dbReference>
<dbReference type="SUPFAM" id="SSF55060">
    <property type="entry name" value="GHMP Kinase, C-terminal domain"/>
    <property type="match status" value="1"/>
</dbReference>
<dbReference type="Gene3D" id="3.30.70.890">
    <property type="entry name" value="GHMP kinase, C-terminal domain"/>
    <property type="match status" value="1"/>
</dbReference>
<evidence type="ECO:0000256" key="3">
    <source>
        <dbReference type="ARBA" id="ARBA00017473"/>
    </source>
</evidence>
<evidence type="ECO:0000256" key="9">
    <source>
        <dbReference type="HAMAP-Rule" id="MF_00061"/>
    </source>
</evidence>
<keyword evidence="4 9" id="KW-0808">Transferase</keyword>
<dbReference type="InterPro" id="IPR013750">
    <property type="entry name" value="GHMP_kinase_C_dom"/>
</dbReference>
<comment type="function">
    <text evidence="9">Catalyzes the phosphorylation of the position 2 hydroxy group of 4-diphosphocytidyl-2C-methyl-D-erythritol.</text>
</comment>
<dbReference type="PANTHER" id="PTHR43527:SF2">
    <property type="entry name" value="4-DIPHOSPHOCYTIDYL-2-C-METHYL-D-ERYTHRITOL KINASE, CHLOROPLASTIC"/>
    <property type="match status" value="1"/>
</dbReference>
<dbReference type="PANTHER" id="PTHR43527">
    <property type="entry name" value="4-DIPHOSPHOCYTIDYL-2-C-METHYL-D-ERYTHRITOL KINASE, CHLOROPLASTIC"/>
    <property type="match status" value="1"/>
</dbReference>
<feature type="binding site" evidence="9">
    <location>
        <begin position="90"/>
        <end position="100"/>
    </location>
    <ligand>
        <name>ATP</name>
        <dbReference type="ChEBI" id="CHEBI:30616"/>
    </ligand>
</feature>
<dbReference type="SUPFAM" id="SSF54211">
    <property type="entry name" value="Ribosomal protein S5 domain 2-like"/>
    <property type="match status" value="1"/>
</dbReference>
<evidence type="ECO:0000259" key="11">
    <source>
        <dbReference type="Pfam" id="PF08544"/>
    </source>
</evidence>
<dbReference type="OrthoDB" id="9809438at2"/>
<dbReference type="GO" id="GO:0016114">
    <property type="term" value="P:terpenoid biosynthetic process"/>
    <property type="evidence" value="ECO:0007669"/>
    <property type="project" value="UniProtKB-UniRule"/>
</dbReference>
<dbReference type="PIRSF" id="PIRSF010376">
    <property type="entry name" value="IspE"/>
    <property type="match status" value="1"/>
</dbReference>
<gene>
    <name evidence="9 12" type="primary">ispE</name>
    <name evidence="12" type="ORF">SPSYN_00571</name>
</gene>
<feature type="active site" evidence="9">
    <location>
        <position position="8"/>
    </location>
</feature>
<dbReference type="HAMAP" id="MF_00061">
    <property type="entry name" value="IspE"/>
    <property type="match status" value="1"/>
</dbReference>